<name>A0A8H2VXM0_9HELO</name>
<protein>
    <submittedName>
        <fullName evidence="2">65cada0f-e529-4106-99b6-aee25e88147d-CDS</fullName>
    </submittedName>
</protein>
<dbReference type="EMBL" id="CAJHIA010000017">
    <property type="protein sequence ID" value="CAD6445913.1"/>
    <property type="molecule type" value="Genomic_DNA"/>
</dbReference>
<comment type="caution">
    <text evidence="2">The sequence shown here is derived from an EMBL/GenBank/DDBJ whole genome shotgun (WGS) entry which is preliminary data.</text>
</comment>
<evidence type="ECO:0000256" key="1">
    <source>
        <dbReference type="SAM" id="MobiDB-lite"/>
    </source>
</evidence>
<gene>
    <name evidence="2" type="ORF">SCLTRI_LOCUS5633</name>
</gene>
<feature type="region of interest" description="Disordered" evidence="1">
    <location>
        <begin position="31"/>
        <end position="85"/>
    </location>
</feature>
<accession>A0A8H2VXM0</accession>
<dbReference type="AlphaFoldDB" id="A0A8H2VXM0"/>
<evidence type="ECO:0000313" key="3">
    <source>
        <dbReference type="Proteomes" id="UP000624404"/>
    </source>
</evidence>
<keyword evidence="3" id="KW-1185">Reference proteome</keyword>
<organism evidence="2 3">
    <name type="scientific">Sclerotinia trifoliorum</name>
    <dbReference type="NCBI Taxonomy" id="28548"/>
    <lineage>
        <taxon>Eukaryota</taxon>
        <taxon>Fungi</taxon>
        <taxon>Dikarya</taxon>
        <taxon>Ascomycota</taxon>
        <taxon>Pezizomycotina</taxon>
        <taxon>Leotiomycetes</taxon>
        <taxon>Helotiales</taxon>
        <taxon>Sclerotiniaceae</taxon>
        <taxon>Sclerotinia</taxon>
    </lineage>
</organism>
<sequence length="85" mass="9281">MGRPPRDHPMPIQQQAPANILDRRAAAEAEPDDYLPTYEYNAPAGHALPRPGWGEALERPSPSPPGQAEIAQFLPLCPRTRSATT</sequence>
<dbReference type="Proteomes" id="UP000624404">
    <property type="component" value="Unassembled WGS sequence"/>
</dbReference>
<reference evidence="2" key="1">
    <citation type="submission" date="2020-10" db="EMBL/GenBank/DDBJ databases">
        <authorList>
            <person name="Kusch S."/>
        </authorList>
    </citation>
    <scope>NUCLEOTIDE SEQUENCE</scope>
    <source>
        <strain evidence="2">SwB9</strain>
    </source>
</reference>
<evidence type="ECO:0000313" key="2">
    <source>
        <dbReference type="EMBL" id="CAD6445913.1"/>
    </source>
</evidence>
<proteinExistence type="predicted"/>